<dbReference type="Gene3D" id="3.90.1200.10">
    <property type="match status" value="1"/>
</dbReference>
<evidence type="ECO:0000256" key="3">
    <source>
        <dbReference type="ARBA" id="ARBA00016197"/>
    </source>
</evidence>
<proteinExistence type="inferred from homology"/>
<keyword evidence="10" id="KW-1185">Reference proteome</keyword>
<dbReference type="Pfam" id="PF01636">
    <property type="entry name" value="APH"/>
    <property type="match status" value="1"/>
</dbReference>
<dbReference type="Proteomes" id="UP000319663">
    <property type="component" value="Unassembled WGS sequence"/>
</dbReference>
<dbReference type="InterPro" id="IPR002575">
    <property type="entry name" value="Aminoglycoside_PTrfase"/>
</dbReference>
<evidence type="ECO:0000313" key="9">
    <source>
        <dbReference type="EMBL" id="TQB69646.1"/>
    </source>
</evidence>
<evidence type="ECO:0000256" key="4">
    <source>
        <dbReference type="ARBA" id="ARBA00022946"/>
    </source>
</evidence>
<dbReference type="SUPFAM" id="SSF56112">
    <property type="entry name" value="Protein kinase-like (PK-like)"/>
    <property type="match status" value="1"/>
</dbReference>
<evidence type="ECO:0000256" key="7">
    <source>
        <dbReference type="SAM" id="MobiDB-lite"/>
    </source>
</evidence>
<dbReference type="InterPro" id="IPR011009">
    <property type="entry name" value="Kinase-like_dom_sf"/>
</dbReference>
<dbReference type="EMBL" id="VIFY01000143">
    <property type="protein sequence ID" value="TQB69646.1"/>
    <property type="molecule type" value="Genomic_DNA"/>
</dbReference>
<keyword evidence="4" id="KW-0809">Transit peptide</keyword>
<feature type="region of interest" description="Disordered" evidence="7">
    <location>
        <begin position="1"/>
        <end position="34"/>
    </location>
</feature>
<sequence>MDRQVSYNGPLSSPPLPCNFPASRPSTLMDHPLPPKPPISMHFHAYTSPARKPVTTLRDMAAQHVDHGKSILVNNDRERPFEHHHVTASSFGVFSGPHIESVICPSSEENDCDKTSNIDGDDLPHPDKLFSWIWNNGSCESCEASVALRRDDRPCLDKTSSTTFEVRGIGLSCESHPGDADDGRNNDIRDTKHLSEGSDGGLSDTLRPKGLLTFCQLVEESQTTFSGSRGPRPVTETTVCSPSKISRSKRHSRKKPACTVLGYAELAAGGGPRTRARARARAGASRSFLSSKRARPYSDAEDELLRELVHRKLQWEQIEEEFGRRFAGRDRKSLQGRWSRNLKNISLTSHGEPIQCEQLFEYTNGRFLVNEKHEISKRYAKFDLEALCTVVSSLPSVSSPISKIDKLEGGFNKALLITAENGKEIIAKIPCPSVVPAEYSTASEAASLEYVPKVLAWSSDSSNPVGSEYIVMEKVNGRQLVDVWGEMGQLQQFKLIQNLAQLERAGLSDLCLALANRGLAHVQHSTLVPRGPHFGAKLEHIHILETAMKIIPKLVGYIQRFSRPTLWHGDLHLGNIFVCNKDPTRIVGIIDWQFVSIMPAFMQVQWPSFIRPPENYEIGIVKPDLPPNFDEMDSDEKAFAITERDQALLSKCYEAALAKNHLESYLALTQVDSVARDLLSLTENTWKHGIIPLRDSLVQISEKWRQIGLSEPCPYQITRDDLLRHRLELSRYRDWQKLKAYTQELLHSDDDGWVPPHLDFNKVQARHTELFQLYIRKESEEVPEEEAKKLWFYIDRV</sequence>
<gene>
    <name evidence="9" type="ORF">MPDQ_001597</name>
</gene>
<dbReference type="CDD" id="cd00167">
    <property type="entry name" value="SANT"/>
    <property type="match status" value="1"/>
</dbReference>
<dbReference type="Gene3D" id="1.10.10.60">
    <property type="entry name" value="Homeodomain-like"/>
    <property type="match status" value="1"/>
</dbReference>
<evidence type="ECO:0000256" key="6">
    <source>
        <dbReference type="ARBA" id="ARBA00031849"/>
    </source>
</evidence>
<feature type="region of interest" description="Disordered" evidence="7">
    <location>
        <begin position="175"/>
        <end position="203"/>
    </location>
</feature>
<evidence type="ECO:0000313" key="10">
    <source>
        <dbReference type="Proteomes" id="UP000319663"/>
    </source>
</evidence>
<reference evidence="9 10" key="1">
    <citation type="submission" date="2019-06" db="EMBL/GenBank/DDBJ databases">
        <title>Wine fermentation using esterase from Monascus purpureus.</title>
        <authorList>
            <person name="Geng C."/>
            <person name="Zhang Y."/>
        </authorList>
    </citation>
    <scope>NUCLEOTIDE SEQUENCE [LARGE SCALE GENOMIC DNA]</scope>
    <source>
        <strain evidence="9">HQ1</strain>
    </source>
</reference>
<dbReference type="InterPro" id="IPR051035">
    <property type="entry name" value="Mito_inheritance_9"/>
</dbReference>
<dbReference type="PANTHER" id="PTHR36091:SF1">
    <property type="entry name" value="ALTERED INHERITANCE OF MITOCHONDRIA PROTEIN 9, MITOCHONDRIAL"/>
    <property type="match status" value="1"/>
</dbReference>
<dbReference type="InterPro" id="IPR001005">
    <property type="entry name" value="SANT/Myb"/>
</dbReference>
<name>A0A507QMB4_MONPU</name>
<dbReference type="PANTHER" id="PTHR36091">
    <property type="entry name" value="ALTERED INHERITANCE OF MITOCHONDRIA PROTEIN 9, MITOCHONDRIAL"/>
    <property type="match status" value="1"/>
</dbReference>
<evidence type="ECO:0000256" key="5">
    <source>
        <dbReference type="ARBA" id="ARBA00023128"/>
    </source>
</evidence>
<protein>
    <recommendedName>
        <fullName evidence="3">Altered inheritance of mitochondria protein 9, mitochondrial</fullName>
    </recommendedName>
    <alternativeName>
        <fullName evidence="6">Found in mitochondrial proteome protein 29</fullName>
    </alternativeName>
</protein>
<dbReference type="PROSITE" id="PS50090">
    <property type="entry name" value="MYB_LIKE"/>
    <property type="match status" value="1"/>
</dbReference>
<comment type="similarity">
    <text evidence="2">Belongs to the AIM9 family.</text>
</comment>
<comment type="subcellular location">
    <subcellularLocation>
        <location evidence="1">Mitochondrion</location>
    </subcellularLocation>
</comment>
<evidence type="ECO:0000259" key="8">
    <source>
        <dbReference type="PROSITE" id="PS50090"/>
    </source>
</evidence>
<evidence type="ECO:0000256" key="1">
    <source>
        <dbReference type="ARBA" id="ARBA00004173"/>
    </source>
</evidence>
<dbReference type="AlphaFoldDB" id="A0A507QMB4"/>
<dbReference type="Pfam" id="PF13921">
    <property type="entry name" value="Myb_DNA-bind_6"/>
    <property type="match status" value="1"/>
</dbReference>
<accession>A0A507QMB4</accession>
<feature type="domain" description="Myb-like" evidence="8">
    <location>
        <begin position="289"/>
        <end position="342"/>
    </location>
</feature>
<feature type="compositionally biased region" description="Basic and acidic residues" evidence="7">
    <location>
        <begin position="176"/>
        <end position="196"/>
    </location>
</feature>
<keyword evidence="5" id="KW-0496">Mitochondrion</keyword>
<organism evidence="9 10">
    <name type="scientific">Monascus purpureus</name>
    <name type="common">Red mold</name>
    <name type="synonym">Monascus anka</name>
    <dbReference type="NCBI Taxonomy" id="5098"/>
    <lineage>
        <taxon>Eukaryota</taxon>
        <taxon>Fungi</taxon>
        <taxon>Dikarya</taxon>
        <taxon>Ascomycota</taxon>
        <taxon>Pezizomycotina</taxon>
        <taxon>Eurotiomycetes</taxon>
        <taxon>Eurotiomycetidae</taxon>
        <taxon>Eurotiales</taxon>
        <taxon>Aspergillaceae</taxon>
        <taxon>Monascus</taxon>
    </lineage>
</organism>
<feature type="compositionally biased region" description="Polar residues" evidence="7">
    <location>
        <begin position="1"/>
        <end position="11"/>
    </location>
</feature>
<evidence type="ECO:0000256" key="2">
    <source>
        <dbReference type="ARBA" id="ARBA00005543"/>
    </source>
</evidence>
<dbReference type="GO" id="GO:0005739">
    <property type="term" value="C:mitochondrion"/>
    <property type="evidence" value="ECO:0007669"/>
    <property type="project" value="UniProtKB-SubCell"/>
</dbReference>
<feature type="region of interest" description="Disordered" evidence="7">
    <location>
        <begin position="224"/>
        <end position="252"/>
    </location>
</feature>
<comment type="caution">
    <text evidence="9">The sequence shown here is derived from an EMBL/GenBank/DDBJ whole genome shotgun (WGS) entry which is preliminary data.</text>
</comment>